<evidence type="ECO:0000259" key="14">
    <source>
        <dbReference type="Pfam" id="PF00931"/>
    </source>
</evidence>
<keyword evidence="12" id="KW-0175">Coiled coil</keyword>
<dbReference type="InterPro" id="IPR058922">
    <property type="entry name" value="WHD_DRP"/>
</dbReference>
<dbReference type="PANTHER" id="PTHR23155:SF1152">
    <property type="entry name" value="AAA+ ATPASE DOMAIN-CONTAINING PROTEIN"/>
    <property type="match status" value="1"/>
</dbReference>
<evidence type="ECO:0000256" key="4">
    <source>
        <dbReference type="ARBA" id="ARBA00008894"/>
    </source>
</evidence>
<dbReference type="EMBL" id="JACXVP010000010">
    <property type="protein sequence ID" value="KAG5579177.1"/>
    <property type="molecule type" value="Genomic_DNA"/>
</dbReference>
<dbReference type="FunFam" id="1.10.10.10:FF:000322">
    <property type="entry name" value="Probable disease resistance protein At1g63360"/>
    <property type="match status" value="2"/>
</dbReference>
<dbReference type="InterPro" id="IPR055414">
    <property type="entry name" value="LRR_R13L4/SHOC2-like"/>
</dbReference>
<dbReference type="GO" id="GO:0005524">
    <property type="term" value="F:ATP binding"/>
    <property type="evidence" value="ECO:0007669"/>
    <property type="project" value="UniProtKB-KW"/>
</dbReference>
<dbReference type="PRINTS" id="PR00364">
    <property type="entry name" value="DISEASERSIST"/>
</dbReference>
<evidence type="ECO:0000256" key="8">
    <source>
        <dbReference type="ARBA" id="ARBA00022737"/>
    </source>
</evidence>
<evidence type="ECO:0000256" key="3">
    <source>
        <dbReference type="ARBA" id="ARBA00004496"/>
    </source>
</evidence>
<keyword evidence="10" id="KW-0611">Plant defense</keyword>
<dbReference type="PANTHER" id="PTHR23155">
    <property type="entry name" value="DISEASE RESISTANCE PROTEIN RP"/>
    <property type="match status" value="1"/>
</dbReference>
<evidence type="ECO:0000259" key="16">
    <source>
        <dbReference type="Pfam" id="PF23598"/>
    </source>
</evidence>
<comment type="subcellular location">
    <subcellularLocation>
        <location evidence="3">Cytoplasm</location>
    </subcellularLocation>
    <subcellularLocation>
        <location evidence="2">Membrane</location>
        <topology evidence="2">Peripheral membrane protein</topology>
    </subcellularLocation>
</comment>
<dbReference type="SUPFAM" id="SSF52047">
    <property type="entry name" value="RNI-like"/>
    <property type="match status" value="1"/>
</dbReference>
<evidence type="ECO:0000313" key="17">
    <source>
        <dbReference type="EMBL" id="KAG5579177.1"/>
    </source>
</evidence>
<dbReference type="GO" id="GO:0005737">
    <property type="term" value="C:cytoplasm"/>
    <property type="evidence" value="ECO:0007669"/>
    <property type="project" value="UniProtKB-SubCell"/>
</dbReference>
<dbReference type="Gene3D" id="3.80.10.10">
    <property type="entry name" value="Ribonuclease Inhibitor"/>
    <property type="match status" value="2"/>
</dbReference>
<dbReference type="Proteomes" id="UP000824120">
    <property type="component" value="Chromosome 10"/>
</dbReference>
<name>A0A9J5WTN2_SOLCO</name>
<dbReference type="Pfam" id="PF23598">
    <property type="entry name" value="LRR_14"/>
    <property type="match status" value="1"/>
</dbReference>
<comment type="similarity">
    <text evidence="4">Belongs to the disease resistance NB-LRR family.</text>
</comment>
<feature type="domain" description="NB-ARC" evidence="14">
    <location>
        <begin position="2"/>
        <end position="90"/>
    </location>
</feature>
<keyword evidence="5" id="KW-0963">Cytoplasm</keyword>
<evidence type="ECO:0000256" key="6">
    <source>
        <dbReference type="ARBA" id="ARBA00022614"/>
    </source>
</evidence>
<keyword evidence="6" id="KW-0433">Leucine-rich repeat</keyword>
<dbReference type="InterPro" id="IPR044974">
    <property type="entry name" value="Disease_R_plants"/>
</dbReference>
<dbReference type="SUPFAM" id="SSF52058">
    <property type="entry name" value="L domain-like"/>
    <property type="match status" value="1"/>
</dbReference>
<dbReference type="InterPro" id="IPR042197">
    <property type="entry name" value="Apaf_helical"/>
</dbReference>
<keyword evidence="9" id="KW-0547">Nucleotide-binding</keyword>
<feature type="domain" description="Disease resistance protein winged helix" evidence="15">
    <location>
        <begin position="173"/>
        <end position="243"/>
    </location>
</feature>
<keyword evidence="11" id="KW-0067">ATP-binding</keyword>
<feature type="domain" description="Disease resistance protein winged helix" evidence="15">
    <location>
        <begin position="1028"/>
        <end position="1098"/>
    </location>
</feature>
<evidence type="ECO:0000256" key="11">
    <source>
        <dbReference type="ARBA" id="ARBA00022840"/>
    </source>
</evidence>
<evidence type="ECO:0000256" key="13">
    <source>
        <dbReference type="ARBA" id="ARBA00023136"/>
    </source>
</evidence>
<sequence>MNDEKLAGELFSHLRRKRYLVVIDDVWTLEAWDDLQMAFPKTASGSRILLTTRNTEVALHANPEGLPHHLCFLTREESWELLSKKVFRKGSCPLELEDIGLQIAKKCYGLPLAIVVVSGLLLKKEKTRDWWKKVANVVSSYVARDPKQCMDALALSYKHLPDHLKVCFIYFGVFPDDFEIPVWKLLRLWTSEGFIQQMGQECLEDTAEEYLEDLVDRNLVLVAKKRANGRIKSCRIHDMLRDLSVKMGSEEKFLEVFKESAQNHSLSSISKYHCRLCVHSHFLDFITSRPFGPNVCSFLCFASEEMELLREHTSFLHEAFRLVWVLDLKYINFPRFPNEIVQLVHLRYIALSGNFRVLPASISKLWNLETLIVGTKSRELDIQVDIWKMSHFKHLYTSELSCLRGPPAKTRKDNEDPFVRRNIQTISTVLPDCCKENILARTPGLRKLGIRGKLATLVATNGDSSLFDNLAKLDNLETLKLLNDTFPLPPSQCQIPGLPQSYKFPPNLKKLTLSGTFLDWSHISTLGMLPTLEWEPLDGGFRLLRILHIGRTNLEHWNASGHHFPRLQQVFLKHCSSLNEILFGLVEVPSLQNMELFWPTPAAAASARIIQQEKQGGDIKDNLPLGVLRTKAEMAHAVVVSLQQKLQEMLVDEKFQFLAEVVTIWRAFLEDSLSKQKAPEAMEHLESRVKYLATQLLDSINLYELEKRSPDFNPVGMKVFQDEVVTAASYSIEEYMVKAMNGPNDIDALSTWNTVESDSEYSPHLQTTVLDLDNDLMTIKSRLIGPPSKLDIVSIVGMGGIGKTTLARKVYDDIYIEHHFYIRAWIAVSQMHQHREMLLGILRCFSLVNDNTYLKSTEQLAEQVYRSLKGRRYLIAMDDVWDNNAWDDIKRSFPDDKNGSRVILTSRPANVGIYASSGSLPYYMWCLSVEQSLELFNLKVFGRETCPPELEKATKQVVEKCQGLPLAIVVVAGFCPKISKTKNCWEDVAHKIGLVVSRDTKECLDLLALSYNHLPHHLKSCFLYMGAFPKNIEISVSRLIKLWIAAIFVNCTPEKDFEEVSEGYLRDLIDRSLIMVKKMTSSGKVKTCEVHDLLYDLIVRESQKERFIYFTKSNVIVSPSVSSFEYRILFNYWKAPSTHLDHIYDIPSLPWANSFLCFRSEGPPGSCYQIDSFITFTNFTMLAVLDLCFQPFDHLPSEIWKLCCLRYLALASFDVLPPSVRYLRCLQTLIRYSHQTSICLPEDIWEIERLRHLYFRKCCYFFDKPEDYFYRFSQLDRALTKLQTLSYISFGSVTKSIFEGMPNLKKLGIRECREECLTAEQMSGKLKKLVLMKHLETLKCFFISPWTLQQCVVFSPTLKKLTLRGCQLPWNQMTILCKLPKLEVLKLKYYAFQGSKWEPTDERFQQLKYLLLDGTDLIHWKASSIQFPKLENLVLKNCGCLYEIPDDVAEIPTLLFIELYRCSSSADDSANRIREEQISMGNDDLVRSHLFPGMIHQLGFFWDVTMRIQWWTCVLKIGGTTLSKLPLGFFISDLFQLSDWVNLSTT</sequence>
<evidence type="ECO:0000259" key="15">
    <source>
        <dbReference type="Pfam" id="PF23559"/>
    </source>
</evidence>
<accession>A0A9J5WTN2</accession>
<dbReference type="Gene3D" id="1.10.8.430">
    <property type="entry name" value="Helical domain of apoptotic protease-activating factors"/>
    <property type="match status" value="2"/>
</dbReference>
<dbReference type="GO" id="GO:0051607">
    <property type="term" value="P:defense response to virus"/>
    <property type="evidence" value="ECO:0007669"/>
    <property type="project" value="UniProtKB-ARBA"/>
</dbReference>
<evidence type="ECO:0000256" key="1">
    <source>
        <dbReference type="ARBA" id="ARBA00002074"/>
    </source>
</evidence>
<organism evidence="17 18">
    <name type="scientific">Solanum commersonii</name>
    <name type="common">Commerson's wild potato</name>
    <name type="synonym">Commerson's nightshade</name>
    <dbReference type="NCBI Taxonomy" id="4109"/>
    <lineage>
        <taxon>Eukaryota</taxon>
        <taxon>Viridiplantae</taxon>
        <taxon>Streptophyta</taxon>
        <taxon>Embryophyta</taxon>
        <taxon>Tracheophyta</taxon>
        <taxon>Spermatophyta</taxon>
        <taxon>Magnoliopsida</taxon>
        <taxon>eudicotyledons</taxon>
        <taxon>Gunneridae</taxon>
        <taxon>Pentapetalae</taxon>
        <taxon>asterids</taxon>
        <taxon>lamiids</taxon>
        <taxon>Solanales</taxon>
        <taxon>Solanaceae</taxon>
        <taxon>Solanoideae</taxon>
        <taxon>Solaneae</taxon>
        <taxon>Solanum</taxon>
    </lineage>
</organism>
<dbReference type="SUPFAM" id="SSF52540">
    <property type="entry name" value="P-loop containing nucleoside triphosphate hydrolases"/>
    <property type="match status" value="2"/>
</dbReference>
<dbReference type="GO" id="GO:0043531">
    <property type="term" value="F:ADP binding"/>
    <property type="evidence" value="ECO:0007669"/>
    <property type="project" value="InterPro"/>
</dbReference>
<dbReference type="FunFam" id="3.40.50.300:FF:001091">
    <property type="entry name" value="Probable disease resistance protein At1g61300"/>
    <property type="match status" value="1"/>
</dbReference>
<reference evidence="17 18" key="1">
    <citation type="submission" date="2020-09" db="EMBL/GenBank/DDBJ databases">
        <title>De no assembly of potato wild relative species, Solanum commersonii.</title>
        <authorList>
            <person name="Cho K."/>
        </authorList>
    </citation>
    <scope>NUCLEOTIDE SEQUENCE [LARGE SCALE GENOMIC DNA]</scope>
    <source>
        <strain evidence="17">LZ3.2</strain>
        <tissue evidence="17">Leaf</tissue>
    </source>
</reference>
<evidence type="ECO:0000256" key="12">
    <source>
        <dbReference type="ARBA" id="ARBA00023054"/>
    </source>
</evidence>
<feature type="domain" description="NB-ARC" evidence="14">
    <location>
        <begin position="778"/>
        <end position="944"/>
    </location>
</feature>
<proteinExistence type="inferred from homology"/>
<dbReference type="GO" id="GO:0016020">
    <property type="term" value="C:membrane"/>
    <property type="evidence" value="ECO:0007669"/>
    <property type="project" value="UniProtKB-SubCell"/>
</dbReference>
<keyword evidence="18" id="KW-1185">Reference proteome</keyword>
<evidence type="ECO:0000256" key="7">
    <source>
        <dbReference type="ARBA" id="ARBA00022667"/>
    </source>
</evidence>
<dbReference type="Pfam" id="PF23559">
    <property type="entry name" value="WHD_DRP"/>
    <property type="match status" value="2"/>
</dbReference>
<dbReference type="GO" id="GO:0009626">
    <property type="term" value="P:plant-type hypersensitive response"/>
    <property type="evidence" value="ECO:0007669"/>
    <property type="project" value="UniProtKB-KW"/>
</dbReference>
<keyword evidence="7" id="KW-0381">Hypersensitive response</keyword>
<dbReference type="InterPro" id="IPR002182">
    <property type="entry name" value="NB-ARC"/>
</dbReference>
<evidence type="ECO:0000256" key="10">
    <source>
        <dbReference type="ARBA" id="ARBA00022821"/>
    </source>
</evidence>
<dbReference type="Gene3D" id="3.40.50.300">
    <property type="entry name" value="P-loop containing nucleotide triphosphate hydrolases"/>
    <property type="match status" value="2"/>
</dbReference>
<evidence type="ECO:0000256" key="5">
    <source>
        <dbReference type="ARBA" id="ARBA00022490"/>
    </source>
</evidence>
<dbReference type="Pfam" id="PF00931">
    <property type="entry name" value="NB-ARC"/>
    <property type="match status" value="2"/>
</dbReference>
<dbReference type="Gene3D" id="1.20.5.4130">
    <property type="match status" value="1"/>
</dbReference>
<dbReference type="InterPro" id="IPR036388">
    <property type="entry name" value="WH-like_DNA-bd_sf"/>
</dbReference>
<evidence type="ECO:0000256" key="9">
    <source>
        <dbReference type="ARBA" id="ARBA00022741"/>
    </source>
</evidence>
<evidence type="ECO:0000313" key="18">
    <source>
        <dbReference type="Proteomes" id="UP000824120"/>
    </source>
</evidence>
<comment type="function">
    <text evidence="1">Confers resistance to late blight (Phytophthora infestans) races carrying the avirulence gene Avr1. Resistance proteins guard the plant against pathogens that contain an appropriate avirulence protein via an indirect interaction with this avirulence protein. That triggers a defense system including the hypersensitive response, which restricts the pathogen growth.</text>
</comment>
<evidence type="ECO:0000256" key="2">
    <source>
        <dbReference type="ARBA" id="ARBA00004170"/>
    </source>
</evidence>
<protein>
    <submittedName>
        <fullName evidence="17">Uncharacterized protein</fullName>
    </submittedName>
</protein>
<dbReference type="OrthoDB" id="646178at2759"/>
<dbReference type="InterPro" id="IPR032675">
    <property type="entry name" value="LRR_dom_sf"/>
</dbReference>
<dbReference type="InterPro" id="IPR027417">
    <property type="entry name" value="P-loop_NTPase"/>
</dbReference>
<dbReference type="Gene3D" id="1.10.10.10">
    <property type="entry name" value="Winged helix-like DNA-binding domain superfamily/Winged helix DNA-binding domain"/>
    <property type="match status" value="2"/>
</dbReference>
<keyword evidence="8" id="KW-0677">Repeat</keyword>
<gene>
    <name evidence="17" type="ORF">H5410_049804</name>
</gene>
<comment type="caution">
    <text evidence="17">The sequence shown here is derived from an EMBL/GenBank/DDBJ whole genome shotgun (WGS) entry which is preliminary data.</text>
</comment>
<feature type="domain" description="Disease resistance R13L4/SHOC-2-like LRR" evidence="16">
    <location>
        <begin position="1170"/>
        <end position="1367"/>
    </location>
</feature>
<keyword evidence="13" id="KW-0472">Membrane</keyword>